<dbReference type="Gene3D" id="1.10.730.10">
    <property type="entry name" value="Isoleucyl-tRNA Synthetase, Domain 1"/>
    <property type="match status" value="1"/>
</dbReference>
<dbReference type="Pfam" id="PF00133">
    <property type="entry name" value="tRNA-synt_1"/>
    <property type="match status" value="1"/>
</dbReference>
<evidence type="ECO:0000256" key="2">
    <source>
        <dbReference type="ARBA" id="ARBA00013165"/>
    </source>
</evidence>
<evidence type="ECO:0000259" key="10">
    <source>
        <dbReference type="Pfam" id="PF00133"/>
    </source>
</evidence>
<dbReference type="GO" id="GO:0005524">
    <property type="term" value="F:ATP binding"/>
    <property type="evidence" value="ECO:0007669"/>
    <property type="project" value="UniProtKB-KW"/>
</dbReference>
<dbReference type="PRINTS" id="PR00984">
    <property type="entry name" value="TRNASYNTHILE"/>
</dbReference>
<keyword evidence="3 9" id="KW-0436">Ligase</keyword>
<dbReference type="SUPFAM" id="SSF50677">
    <property type="entry name" value="ValRS/IleRS/LeuRS editing domain"/>
    <property type="match status" value="1"/>
</dbReference>
<dbReference type="Pfam" id="PF08264">
    <property type="entry name" value="Anticodon_1"/>
    <property type="match status" value="1"/>
</dbReference>
<dbReference type="InterPro" id="IPR009008">
    <property type="entry name" value="Val/Leu/Ile-tRNA-synth_edit"/>
</dbReference>
<evidence type="ECO:0000256" key="1">
    <source>
        <dbReference type="ARBA" id="ARBA00005594"/>
    </source>
</evidence>
<evidence type="ECO:0000256" key="3">
    <source>
        <dbReference type="ARBA" id="ARBA00022598"/>
    </source>
</evidence>
<dbReference type="InterPro" id="IPR013155">
    <property type="entry name" value="M/V/L/I-tRNA-synth_anticd-bd"/>
</dbReference>
<dbReference type="EC" id="6.1.1.5" evidence="2"/>
<evidence type="ECO:0000256" key="9">
    <source>
        <dbReference type="RuleBase" id="RU363035"/>
    </source>
</evidence>
<dbReference type="InterPro" id="IPR001412">
    <property type="entry name" value="aa-tRNA-synth_I_CS"/>
</dbReference>
<evidence type="ECO:0000256" key="8">
    <source>
        <dbReference type="ARBA" id="ARBA00032665"/>
    </source>
</evidence>
<dbReference type="SUPFAM" id="SSF47323">
    <property type="entry name" value="Anticodon-binding domain of a subclass of class I aminoacyl-tRNA synthetases"/>
    <property type="match status" value="1"/>
</dbReference>
<feature type="domain" description="Methionyl/Valyl/Leucyl/Isoleucyl-tRNA synthetase anticodon-binding" evidence="11">
    <location>
        <begin position="746"/>
        <end position="830"/>
    </location>
</feature>
<dbReference type="PROSITE" id="PS00178">
    <property type="entry name" value="AA_TRNA_LIGASE_I"/>
    <property type="match status" value="1"/>
</dbReference>
<evidence type="ECO:0000313" key="13">
    <source>
        <dbReference type="WBParaSite" id="TREG1_67900.2"/>
    </source>
</evidence>
<organism evidence="12 13">
    <name type="scientific">Trichobilharzia regenti</name>
    <name type="common">Nasal bird schistosome</name>
    <dbReference type="NCBI Taxonomy" id="157069"/>
    <lineage>
        <taxon>Eukaryota</taxon>
        <taxon>Metazoa</taxon>
        <taxon>Spiralia</taxon>
        <taxon>Lophotrochozoa</taxon>
        <taxon>Platyhelminthes</taxon>
        <taxon>Trematoda</taxon>
        <taxon>Digenea</taxon>
        <taxon>Strigeidida</taxon>
        <taxon>Schistosomatoidea</taxon>
        <taxon>Schistosomatidae</taxon>
        <taxon>Trichobilharzia</taxon>
    </lineage>
</organism>
<dbReference type="GO" id="GO:0002161">
    <property type="term" value="F:aminoacyl-tRNA deacylase activity"/>
    <property type="evidence" value="ECO:0007669"/>
    <property type="project" value="InterPro"/>
</dbReference>
<dbReference type="InterPro" id="IPR050081">
    <property type="entry name" value="Ile-tRNA_ligase"/>
</dbReference>
<evidence type="ECO:0000256" key="7">
    <source>
        <dbReference type="ARBA" id="ARBA00023146"/>
    </source>
</evidence>
<dbReference type="WBParaSite" id="TREG1_67900.2">
    <property type="protein sequence ID" value="TREG1_67900.2"/>
    <property type="gene ID" value="TREG1_67900"/>
</dbReference>
<dbReference type="Gene3D" id="3.40.50.620">
    <property type="entry name" value="HUPs"/>
    <property type="match status" value="2"/>
</dbReference>
<comment type="similarity">
    <text evidence="1 9">Belongs to the class-I aminoacyl-tRNA synthetase family.</text>
</comment>
<keyword evidence="4 9" id="KW-0547">Nucleotide-binding</keyword>
<dbReference type="AlphaFoldDB" id="A0AA85K5C2"/>
<accession>A0AA85K5C2</accession>
<dbReference type="InterPro" id="IPR002300">
    <property type="entry name" value="aa-tRNA-synth_Ia"/>
</dbReference>
<sequence length="1050" mass="119427">MHEIFLFSCFIKCFVRRYGVYTSTTNNPRFPFTVYPKLSDVNIINSKWNTFYDHQLVSTRPHKYVLHDGPPYANGELHAGHALNKVLKDISLRLKLLNGYTVEFIPGWDCHGLPIELKAIGNSNLHSPNEIRRAASLLAQKFVGIQKNSFQEWGVIGSWAGYYRTMDKCFQAVELQAFSDLHSKGFIYQSSLPVYWSTDTKCAIAESELEYNSEHKSSSIYFKVNLTRYSNRVEKNTGKYSSVYGIVWTTNAWTVFSNEAIAYDLNAIYVLLQSQFSGDLYLVSKSFSNRLKSLLSGEKLHQIDEISGDDLNGCFYRHPTRPSREAPFLPSSHVSESMGTGLVHIAPCHGKDDFDLAKRHNLSLKLFVDESGCFTEDVGFELAGLQVLGKGNTSAIKLLEPITVHKEVITHSYPYDWRTKKPVIIRLSDQWFVDTEKISSLAMEEYEKVNVLPASHKHSMLPFISNRPSWCISRQRAWGVPIPVLFKVDDKSPIVDHDLIKHIASRVASEGCDFWFSETLDQLIPEHFWKKWSLTSSDVYKSTEVFDVWFDSGLSWLCVLNSNNYSRLPQSNVIADTYLEGHDQFRGWFSASLLLSVALTGSSPFKNLVVHGFVADSDGRKMSKSLGNGVTPKELIASQNGCIDIMRRWVCSSSLDSVCRLGSKEINQNSNGYKALRNSLRFMLGNLYDFCPVTQINNGLKENFDTTTDDVSLSRLVLDMTNYVKRNNDDSNYQCLGAMDKAVLYSLANIVSSSLNTYYPQFRYNTILADIDQFVSYLSSVYITSVKDRLYFNNANDPFRRNTQTVFWLTVECLKALLAPILPYMMEEVETVTWSHLSSQLKKFNHLPKTLLERYSSLSLHDCCFVDKSKPCSDWILCLSAMQQWDEFKIYSDYVNRITSLFYSLINSIPKYIGTLPSTPLSNAHVHIDVPVENHDMCHILKVLHPSELSSASSDLCYLLRAASVSWSPGLIQNGALDTPACYKFNLDDVFVTVKFPLENQYFKCQRCHRYADNTSSQELCPRCIEVLSNSDYGKSSPESLSISFQNVIF</sequence>
<dbReference type="InterPro" id="IPR014729">
    <property type="entry name" value="Rossmann-like_a/b/a_fold"/>
</dbReference>
<dbReference type="Gene3D" id="3.90.740.10">
    <property type="entry name" value="Valyl/Leucyl/Isoleucyl-tRNA synthetase, editing domain"/>
    <property type="match status" value="1"/>
</dbReference>
<dbReference type="GO" id="GO:0006428">
    <property type="term" value="P:isoleucyl-tRNA aminoacylation"/>
    <property type="evidence" value="ECO:0007669"/>
    <property type="project" value="InterPro"/>
</dbReference>
<keyword evidence="6 9" id="KW-0648">Protein biosynthesis</keyword>
<keyword evidence="7 9" id="KW-0030">Aminoacyl-tRNA synthetase</keyword>
<keyword evidence="5 9" id="KW-0067">ATP-binding</keyword>
<keyword evidence="12" id="KW-1185">Reference proteome</keyword>
<reference evidence="12" key="1">
    <citation type="submission" date="2022-06" db="EMBL/GenBank/DDBJ databases">
        <authorList>
            <person name="Berger JAMES D."/>
            <person name="Berger JAMES D."/>
        </authorList>
    </citation>
    <scope>NUCLEOTIDE SEQUENCE [LARGE SCALE GENOMIC DNA]</scope>
</reference>
<dbReference type="GO" id="GO:0004822">
    <property type="term" value="F:isoleucine-tRNA ligase activity"/>
    <property type="evidence" value="ECO:0007669"/>
    <property type="project" value="UniProtKB-EC"/>
</dbReference>
<proteinExistence type="inferred from homology"/>
<dbReference type="SUPFAM" id="SSF52374">
    <property type="entry name" value="Nucleotidylyl transferase"/>
    <property type="match status" value="1"/>
</dbReference>
<dbReference type="GO" id="GO:0005739">
    <property type="term" value="C:mitochondrion"/>
    <property type="evidence" value="ECO:0007669"/>
    <property type="project" value="TreeGrafter"/>
</dbReference>
<evidence type="ECO:0000256" key="5">
    <source>
        <dbReference type="ARBA" id="ARBA00022840"/>
    </source>
</evidence>
<dbReference type="PANTHER" id="PTHR42765:SF1">
    <property type="entry name" value="ISOLEUCINE--TRNA LIGASE, MITOCHONDRIAL"/>
    <property type="match status" value="1"/>
</dbReference>
<reference evidence="13" key="2">
    <citation type="submission" date="2023-11" db="UniProtKB">
        <authorList>
            <consortium name="WormBaseParasite"/>
        </authorList>
    </citation>
    <scope>IDENTIFICATION</scope>
</reference>
<dbReference type="PANTHER" id="PTHR42765">
    <property type="entry name" value="SOLEUCYL-TRNA SYNTHETASE"/>
    <property type="match status" value="1"/>
</dbReference>
<dbReference type="Proteomes" id="UP000050795">
    <property type="component" value="Unassembled WGS sequence"/>
</dbReference>
<evidence type="ECO:0000259" key="11">
    <source>
        <dbReference type="Pfam" id="PF08264"/>
    </source>
</evidence>
<dbReference type="InterPro" id="IPR002301">
    <property type="entry name" value="Ile-tRNA-ligase"/>
</dbReference>
<dbReference type="GO" id="GO:0032543">
    <property type="term" value="P:mitochondrial translation"/>
    <property type="evidence" value="ECO:0007669"/>
    <property type="project" value="TreeGrafter"/>
</dbReference>
<dbReference type="Gene3D" id="1.10.10.830">
    <property type="entry name" value="Ile-tRNA synthetase CP2 domain-like"/>
    <property type="match status" value="1"/>
</dbReference>
<dbReference type="InterPro" id="IPR009080">
    <property type="entry name" value="tRNAsynth_Ia_anticodon-bd"/>
</dbReference>
<protein>
    <recommendedName>
        <fullName evidence="2">isoleucine--tRNA ligase</fullName>
        <ecNumber evidence="2">6.1.1.5</ecNumber>
    </recommendedName>
    <alternativeName>
        <fullName evidence="8">Isoleucyl-tRNA synthetase</fullName>
    </alternativeName>
</protein>
<evidence type="ECO:0000256" key="4">
    <source>
        <dbReference type="ARBA" id="ARBA00022741"/>
    </source>
</evidence>
<evidence type="ECO:0000313" key="12">
    <source>
        <dbReference type="Proteomes" id="UP000050795"/>
    </source>
</evidence>
<evidence type="ECO:0000256" key="6">
    <source>
        <dbReference type="ARBA" id="ARBA00022917"/>
    </source>
</evidence>
<feature type="domain" description="Aminoacyl-tRNA synthetase class Ia" evidence="10">
    <location>
        <begin position="51"/>
        <end position="655"/>
    </location>
</feature>
<name>A0AA85K5C2_TRIRE</name>